<accession>A0ABS7AIH5</accession>
<proteinExistence type="predicted"/>
<name>A0ABS7AIH5_9PROT</name>
<dbReference type="InterPro" id="IPR038454">
    <property type="entry name" value="DnaA_N_sf"/>
</dbReference>
<sequence length="178" mass="20057">MKSLFPKDMLPKPLRADFEAFWNAYPRRSPNPRAPAEAAFARAVAGGAKPEDLVRAADAYATECRRDGVAPTFIVHARTFLVQRRYEDYLRGAAPAAPAAPVEIDHPLWPCMRGAISDADFRRWIQPLRRVAHLGDHAVLAAPSRFHRDWVRQHFDLALKACLGVRILDIEIAEDIRP</sequence>
<reference evidence="2 3" key="1">
    <citation type="submission" date="2021-07" db="EMBL/GenBank/DDBJ databases">
        <authorList>
            <person name="So Y."/>
        </authorList>
    </citation>
    <scope>NUCLEOTIDE SEQUENCE [LARGE SCALE GENOMIC DNA]</scope>
    <source>
        <strain evidence="2 3">HJA6</strain>
    </source>
</reference>
<gene>
    <name evidence="2" type="ORF">KPL78_29690</name>
</gene>
<protein>
    <recommendedName>
        <fullName evidence="1">DnaA N-terminal domain-containing protein</fullName>
    </recommendedName>
</protein>
<comment type="caution">
    <text evidence="2">The sequence shown here is derived from an EMBL/GenBank/DDBJ whole genome shotgun (WGS) entry which is preliminary data.</text>
</comment>
<dbReference type="InterPro" id="IPR024633">
    <property type="entry name" value="DnaA_N_dom"/>
</dbReference>
<organism evidence="2 3">
    <name type="scientific">Roseomonas alba</name>
    <dbReference type="NCBI Taxonomy" id="2846776"/>
    <lineage>
        <taxon>Bacteria</taxon>
        <taxon>Pseudomonadati</taxon>
        <taxon>Pseudomonadota</taxon>
        <taxon>Alphaproteobacteria</taxon>
        <taxon>Acetobacterales</taxon>
        <taxon>Roseomonadaceae</taxon>
        <taxon>Roseomonas</taxon>
    </lineage>
</organism>
<dbReference type="Gene3D" id="3.30.300.180">
    <property type="match status" value="1"/>
</dbReference>
<dbReference type="Pfam" id="PF11638">
    <property type="entry name" value="DnaA_N"/>
    <property type="match status" value="1"/>
</dbReference>
<keyword evidence="3" id="KW-1185">Reference proteome</keyword>
<dbReference type="RefSeq" id="WP_219766922.1">
    <property type="nucleotide sequence ID" value="NZ_JAHYBZ010000020.1"/>
</dbReference>
<evidence type="ECO:0000259" key="1">
    <source>
        <dbReference type="Pfam" id="PF11638"/>
    </source>
</evidence>
<evidence type="ECO:0000313" key="2">
    <source>
        <dbReference type="EMBL" id="MBW6402056.1"/>
    </source>
</evidence>
<dbReference type="EMBL" id="JAHYBZ010000020">
    <property type="protein sequence ID" value="MBW6402056.1"/>
    <property type="molecule type" value="Genomic_DNA"/>
</dbReference>
<evidence type="ECO:0000313" key="3">
    <source>
        <dbReference type="Proteomes" id="UP001196565"/>
    </source>
</evidence>
<dbReference type="Proteomes" id="UP001196565">
    <property type="component" value="Unassembled WGS sequence"/>
</dbReference>
<feature type="domain" description="DnaA N-terminal" evidence="1">
    <location>
        <begin position="115"/>
        <end position="163"/>
    </location>
</feature>